<proteinExistence type="predicted"/>
<evidence type="ECO:0000313" key="1">
    <source>
        <dbReference type="EMBL" id="CAG8656879.1"/>
    </source>
</evidence>
<comment type="caution">
    <text evidence="1">The sequence shown here is derived from an EMBL/GenBank/DDBJ whole genome shotgun (WGS) entry which is preliminary data.</text>
</comment>
<organism evidence="1 2">
    <name type="scientific">Funneliformis mosseae</name>
    <name type="common">Endomycorrhizal fungus</name>
    <name type="synonym">Glomus mosseae</name>
    <dbReference type="NCBI Taxonomy" id="27381"/>
    <lineage>
        <taxon>Eukaryota</taxon>
        <taxon>Fungi</taxon>
        <taxon>Fungi incertae sedis</taxon>
        <taxon>Mucoromycota</taxon>
        <taxon>Glomeromycotina</taxon>
        <taxon>Glomeromycetes</taxon>
        <taxon>Glomerales</taxon>
        <taxon>Glomeraceae</taxon>
        <taxon>Funneliformis</taxon>
    </lineage>
</organism>
<evidence type="ECO:0000313" key="2">
    <source>
        <dbReference type="Proteomes" id="UP000789375"/>
    </source>
</evidence>
<accession>A0A9N9H6E2</accession>
<name>A0A9N9H6E2_FUNMO</name>
<dbReference type="AlphaFoldDB" id="A0A9N9H6E2"/>
<sequence length="60" mass="7088">MKYYQPSLIDRTFVDDDFYRNNKFTLDYVLTTDTSAHIDEPENLVKVIHTACGLYRVVIE</sequence>
<protein>
    <submittedName>
        <fullName evidence="1">7863_t:CDS:1</fullName>
    </submittedName>
</protein>
<gene>
    <name evidence="1" type="ORF">FMOSSE_LOCUS11749</name>
</gene>
<dbReference type="EMBL" id="CAJVPP010004890">
    <property type="protein sequence ID" value="CAG8656879.1"/>
    <property type="molecule type" value="Genomic_DNA"/>
</dbReference>
<dbReference type="Proteomes" id="UP000789375">
    <property type="component" value="Unassembled WGS sequence"/>
</dbReference>
<reference evidence="1" key="1">
    <citation type="submission" date="2021-06" db="EMBL/GenBank/DDBJ databases">
        <authorList>
            <person name="Kallberg Y."/>
            <person name="Tangrot J."/>
            <person name="Rosling A."/>
        </authorList>
    </citation>
    <scope>NUCLEOTIDE SEQUENCE</scope>
    <source>
        <strain evidence="1">87-6 pot B 2015</strain>
    </source>
</reference>
<keyword evidence="2" id="KW-1185">Reference proteome</keyword>